<evidence type="ECO:0000256" key="1">
    <source>
        <dbReference type="SAM" id="Phobius"/>
    </source>
</evidence>
<keyword evidence="1" id="KW-1133">Transmembrane helix</keyword>
<feature type="transmembrane region" description="Helical" evidence="1">
    <location>
        <begin position="12"/>
        <end position="33"/>
    </location>
</feature>
<dbReference type="PATRIC" id="fig|1330047.3.peg.1768"/>
<dbReference type="Proteomes" id="UP000018420">
    <property type="component" value="Unassembled WGS sequence"/>
</dbReference>
<dbReference type="RefSeq" id="WP_004907717.1">
    <property type="nucleotide sequence ID" value="NZ_ASYZ01000087.1"/>
</dbReference>
<evidence type="ECO:0000313" key="2">
    <source>
        <dbReference type="EMBL" id="EPR85844.1"/>
    </source>
</evidence>
<keyword evidence="1" id="KW-0812">Transmembrane</keyword>
<dbReference type="AlphaFoldDB" id="S7Y3R1"/>
<gene>
    <name evidence="2" type="ORF">L292_3174</name>
</gene>
<name>S7Y3R1_ACIJU</name>
<proteinExistence type="predicted"/>
<dbReference type="EMBL" id="ASYZ01000087">
    <property type="protein sequence ID" value="EPR85844.1"/>
    <property type="molecule type" value="Genomic_DNA"/>
</dbReference>
<reference evidence="2 3" key="1">
    <citation type="submission" date="2013-05" db="EMBL/GenBank/DDBJ databases">
        <title>Genome assembly of Acinetobacter junii MTCC 11364.</title>
        <authorList>
            <person name="Khatri I."/>
            <person name="Singh N.K."/>
            <person name="Subramanian S."/>
            <person name="Mayilraj S."/>
        </authorList>
    </citation>
    <scope>NUCLEOTIDE SEQUENCE [LARGE SCALE GENOMIC DNA]</scope>
    <source>
        <strain evidence="2 3">MTCC 11364</strain>
    </source>
</reference>
<accession>S7Y3R1</accession>
<comment type="caution">
    <text evidence="2">The sequence shown here is derived from an EMBL/GenBank/DDBJ whole genome shotgun (WGS) entry which is preliminary data.</text>
</comment>
<evidence type="ECO:0000313" key="3">
    <source>
        <dbReference type="Proteomes" id="UP000018420"/>
    </source>
</evidence>
<keyword evidence="1" id="KW-0472">Membrane</keyword>
<feature type="transmembrane region" description="Helical" evidence="1">
    <location>
        <begin position="45"/>
        <end position="64"/>
    </location>
</feature>
<organism evidence="2 3">
    <name type="scientific">Acinetobacter junii CIP 107470 = MTCC 11364</name>
    <dbReference type="NCBI Taxonomy" id="1217666"/>
    <lineage>
        <taxon>Bacteria</taxon>
        <taxon>Pseudomonadati</taxon>
        <taxon>Pseudomonadota</taxon>
        <taxon>Gammaproteobacteria</taxon>
        <taxon>Moraxellales</taxon>
        <taxon>Moraxellaceae</taxon>
        <taxon>Acinetobacter</taxon>
    </lineage>
</organism>
<sequence>MRLNFSIWTVARTFYSLSLFIAIPLLLIIWFVAVPEDQSSQSLTAAFSITIGYFLLGWYLLSYTPKKYYSDVMKKVSAIKQEQKFNPDFELISKYGNRYIGWNSTNNTLLFISENENYGHFGQYTDLVNISVEGEHLVFLTKFPNYPKAFIHLSKQQKNYALSTLAQYNRVAMFAK</sequence>
<protein>
    <submittedName>
        <fullName evidence="2">Uncharacterized protein</fullName>
    </submittedName>
</protein>